<accession>A0ABY8W1Z5</accession>
<evidence type="ECO:0000313" key="2">
    <source>
        <dbReference type="EMBL" id="WIM89910.1"/>
    </source>
</evidence>
<protein>
    <recommendedName>
        <fullName evidence="4">Secreted protein</fullName>
    </recommendedName>
</protein>
<feature type="signal peptide" evidence="1">
    <location>
        <begin position="1"/>
        <end position="30"/>
    </location>
</feature>
<evidence type="ECO:0000313" key="3">
    <source>
        <dbReference type="Proteomes" id="UP001236585"/>
    </source>
</evidence>
<organism evidence="2 3">
    <name type="scientific">Candidatus Mycobacterium wuenschmannii</name>
    <dbReference type="NCBI Taxonomy" id="3027808"/>
    <lineage>
        <taxon>Bacteria</taxon>
        <taxon>Bacillati</taxon>
        <taxon>Actinomycetota</taxon>
        <taxon>Actinomycetes</taxon>
        <taxon>Mycobacteriales</taxon>
        <taxon>Mycobacteriaceae</taxon>
        <taxon>Mycobacterium</taxon>
    </lineage>
</organism>
<sequence>MQSYARRAAIGAAAILAIVGSTGVSPRATAEGPDCVPDATVQCAQQAQEVRPDPHAGKHLTLTCSPAMTGAHCTQRWVP</sequence>
<dbReference type="Proteomes" id="UP001236585">
    <property type="component" value="Chromosome"/>
</dbReference>
<dbReference type="EMBL" id="CP126981">
    <property type="protein sequence ID" value="WIM89910.1"/>
    <property type="molecule type" value="Genomic_DNA"/>
</dbReference>
<keyword evidence="3" id="KW-1185">Reference proteome</keyword>
<gene>
    <name evidence="2" type="ORF">PT015_11060</name>
</gene>
<reference evidence="2 3" key="1">
    <citation type="journal article" date="2023" name="Microbiol. Resour. Announc.">
        <title>Complete Genome Sequence of Mycobacterium wuenschmanii, a novel Nontuberculous Mycobacterium Isolated from a captive population of Amazon Milk Frogs.</title>
        <authorList>
            <person name="Hicks J."/>
            <person name="Zeineldin M."/>
            <person name="Ward H."/>
            <person name="Wuenschmann A."/>
            <person name="Camp P."/>
            <person name="Farrell D."/>
            <person name="Lehman K."/>
            <person name="Thacker T."/>
            <person name="Cuthbert E."/>
        </authorList>
    </citation>
    <scope>NUCLEOTIDE SEQUENCE [LARGE SCALE GENOMIC DNA]</scope>
    <source>
        <strain evidence="2 3">Wuenschmanii</strain>
    </source>
</reference>
<keyword evidence="1" id="KW-0732">Signal</keyword>
<name>A0ABY8W1Z5_9MYCO</name>
<evidence type="ECO:0000256" key="1">
    <source>
        <dbReference type="SAM" id="SignalP"/>
    </source>
</evidence>
<dbReference type="RefSeq" id="WP_285190658.1">
    <property type="nucleotide sequence ID" value="NZ_CP126981.1"/>
</dbReference>
<proteinExistence type="predicted"/>
<evidence type="ECO:0008006" key="4">
    <source>
        <dbReference type="Google" id="ProtNLM"/>
    </source>
</evidence>
<feature type="chain" id="PRO_5047470612" description="Secreted protein" evidence="1">
    <location>
        <begin position="31"/>
        <end position="79"/>
    </location>
</feature>